<accession>A0A9W7MLT2</accession>
<dbReference type="AlphaFoldDB" id="A0A9W7MLT2"/>
<evidence type="ECO:0000259" key="4">
    <source>
        <dbReference type="Pfam" id="PF21864"/>
    </source>
</evidence>
<proteinExistence type="predicted"/>
<dbReference type="EMBL" id="BSYR01000056">
    <property type="protein sequence ID" value="GMJ09683.1"/>
    <property type="molecule type" value="Genomic_DNA"/>
</dbReference>
<evidence type="ECO:0000256" key="2">
    <source>
        <dbReference type="ARBA" id="ARBA00022946"/>
    </source>
</evidence>
<dbReference type="GO" id="GO:0005739">
    <property type="term" value="C:mitochondrion"/>
    <property type="evidence" value="ECO:0007669"/>
    <property type="project" value="TreeGrafter"/>
</dbReference>
<feature type="compositionally biased region" description="Basic and acidic residues" evidence="3">
    <location>
        <begin position="306"/>
        <end position="316"/>
    </location>
</feature>
<dbReference type="PANTHER" id="PTHR31346">
    <property type="entry name" value="MULTIPLE ORGANELLAR RNA EDITING FACTOR 2, CHLOROPLASTIC-RELATED-RELATED"/>
    <property type="match status" value="1"/>
</dbReference>
<name>A0A9W7MLT2_HIBTR</name>
<keyword evidence="1" id="KW-0507">mRNA processing</keyword>
<gene>
    <name evidence="5" type="ORF">HRI_004637500</name>
</gene>
<dbReference type="GO" id="GO:0006397">
    <property type="term" value="P:mRNA processing"/>
    <property type="evidence" value="ECO:0007669"/>
    <property type="project" value="UniProtKB-KW"/>
</dbReference>
<organism evidence="5 6">
    <name type="scientific">Hibiscus trionum</name>
    <name type="common">Flower of an hour</name>
    <dbReference type="NCBI Taxonomy" id="183268"/>
    <lineage>
        <taxon>Eukaryota</taxon>
        <taxon>Viridiplantae</taxon>
        <taxon>Streptophyta</taxon>
        <taxon>Embryophyta</taxon>
        <taxon>Tracheophyta</taxon>
        <taxon>Spermatophyta</taxon>
        <taxon>Magnoliopsida</taxon>
        <taxon>eudicotyledons</taxon>
        <taxon>Gunneridae</taxon>
        <taxon>Pentapetalae</taxon>
        <taxon>rosids</taxon>
        <taxon>malvids</taxon>
        <taxon>Malvales</taxon>
        <taxon>Malvaceae</taxon>
        <taxon>Malvoideae</taxon>
        <taxon>Hibiscus</taxon>
    </lineage>
</organism>
<dbReference type="PANTHER" id="PTHR31346:SF5">
    <property type="entry name" value="MULTIPLE ORGANELLAR RNA EDITING FACTOR 1, MITOCHONDRIAL"/>
    <property type="match status" value="1"/>
</dbReference>
<evidence type="ECO:0000256" key="3">
    <source>
        <dbReference type="SAM" id="MobiDB-lite"/>
    </source>
</evidence>
<feature type="region of interest" description="Disordered" evidence="3">
    <location>
        <begin position="176"/>
        <end position="345"/>
    </location>
</feature>
<dbReference type="InterPro" id="IPR039206">
    <property type="entry name" value="MORF/ORRM1/DAG-like"/>
</dbReference>
<evidence type="ECO:0000313" key="6">
    <source>
        <dbReference type="Proteomes" id="UP001165190"/>
    </source>
</evidence>
<feature type="compositionally biased region" description="Low complexity" evidence="3">
    <location>
        <begin position="254"/>
        <end position="263"/>
    </location>
</feature>
<evidence type="ECO:0000256" key="1">
    <source>
        <dbReference type="ARBA" id="ARBA00022664"/>
    </source>
</evidence>
<feature type="region of interest" description="Disordered" evidence="3">
    <location>
        <begin position="453"/>
        <end position="496"/>
    </location>
</feature>
<feature type="domain" description="MORF/ORRM1/DAG-like MORF" evidence="4">
    <location>
        <begin position="90"/>
        <end position="183"/>
    </location>
</feature>
<feature type="compositionally biased region" description="Gly residues" evidence="3">
    <location>
        <begin position="323"/>
        <end position="345"/>
    </location>
</feature>
<dbReference type="InterPro" id="IPR054059">
    <property type="entry name" value="MORF/ORRM1/DAG-like_MORF"/>
</dbReference>
<keyword evidence="2" id="KW-0809">Transit peptide</keyword>
<dbReference type="GO" id="GO:0016554">
    <property type="term" value="P:cytidine to uridine editing"/>
    <property type="evidence" value="ECO:0007669"/>
    <property type="project" value="InterPro"/>
</dbReference>
<dbReference type="Proteomes" id="UP001165190">
    <property type="component" value="Unassembled WGS sequence"/>
</dbReference>
<dbReference type="GO" id="GO:0080156">
    <property type="term" value="P:mitochondrial mRNA modification"/>
    <property type="evidence" value="ECO:0007669"/>
    <property type="project" value="TreeGrafter"/>
</dbReference>
<feature type="region of interest" description="Disordered" evidence="3">
    <location>
        <begin position="396"/>
        <end position="433"/>
    </location>
</feature>
<feature type="compositionally biased region" description="Polar residues" evidence="3">
    <location>
        <begin position="453"/>
        <end position="466"/>
    </location>
</feature>
<dbReference type="OrthoDB" id="1706674at2759"/>
<evidence type="ECO:0000313" key="5">
    <source>
        <dbReference type="EMBL" id="GMJ09683.1"/>
    </source>
</evidence>
<protein>
    <recommendedName>
        <fullName evidence="4">MORF/ORRM1/DAG-like MORF domain-containing protein</fullName>
    </recommendedName>
</protein>
<feature type="compositionally biased region" description="Polar residues" evidence="3">
    <location>
        <begin position="221"/>
        <end position="239"/>
    </location>
</feature>
<keyword evidence="6" id="KW-1185">Reference proteome</keyword>
<feature type="compositionally biased region" description="Basic and acidic residues" evidence="3">
    <location>
        <begin position="176"/>
        <end position="193"/>
    </location>
</feature>
<reference evidence="5" key="1">
    <citation type="submission" date="2023-05" db="EMBL/GenBank/DDBJ databases">
        <title>Genome and transcriptome analyses reveal genes involved in the formation of fine ridges on petal epidermal cells in Hibiscus trionum.</title>
        <authorList>
            <person name="Koshimizu S."/>
            <person name="Masuda S."/>
            <person name="Ishii T."/>
            <person name="Shirasu K."/>
            <person name="Hoshino A."/>
            <person name="Arita M."/>
        </authorList>
    </citation>
    <scope>NUCLEOTIDE SEQUENCE</scope>
    <source>
        <strain evidence="5">Hamamatsu line</strain>
    </source>
</reference>
<dbReference type="Pfam" id="PF21864">
    <property type="entry name" value="MORF_dom"/>
    <property type="match status" value="1"/>
</dbReference>
<sequence length="520" mass="57363">MALHPLRLRRTLTTLTTLCRTLTFPNPRVPSITSPVSNSDLAPSPPSFGIFRSRWFRSSGGPLSSPRQYKLYKEGDEITEDTVLFEGCDYNHWLIVVDFPKDNKPPPEEMVRTYENICAQGLGISVEEAKKRIYACSTSTYEGFQVLMSEEESEKFNDIPGVVFVLPDSYIDPANKEYGGDKYENGVITERRPPPIQHGRSQGGRFRQPNRNPDQPRYDRQGNTMPNQQGNMPYSQQGFAQGDGRSYRPPQNYPPQQNYGQQPTMTNRDYAPRGGDPSYQGEHGNYNPGQRRDFFQGDQKNYMPPEQRDFRGDHRNYVPSQGGNFGQGANPGYGQNIGRGANPGYGQNFGRGANPGYGQNFVPEANPGHGQNFGQGANPGYGQNFGQGANPGYGQNFGQGANPGHGQNFGQEANPGHGQKFGQGANPGYVQNHAQGEANTGYVQNHAQGVANTGYGQSFRQGSNPGPGQYYVPEATADSEQRANPGQGEPTGSMGQGWMQQVRHCFLINLNFSGYKLRLN</sequence>
<comment type="caution">
    <text evidence="5">The sequence shown here is derived from an EMBL/GenBank/DDBJ whole genome shotgun (WGS) entry which is preliminary data.</text>
</comment>